<feature type="transmembrane region" description="Helical" evidence="1">
    <location>
        <begin position="92"/>
        <end position="109"/>
    </location>
</feature>
<proteinExistence type="predicted"/>
<feature type="transmembrane region" description="Helical" evidence="1">
    <location>
        <begin position="308"/>
        <end position="327"/>
    </location>
</feature>
<sequence length="495" mass="56844">MAHVDTVHPDCRWEDIHKNGTVCDIPALDFFSWKEGAPAHLAILSFVIIMLGLHRLYSREHHTGLGAEYQSVQWWFEYLFINPCVPLHLENFVAYLTSGWFLGTITMAITRYYHKQWAVELLSQQGPFNLLSWLLGGGTIGATAHVYTYENTNQGIPDGKPHGILTLIRKSIRKLKERNVELVDVTDPDREQNHFKSLDLFFSLHLFCGMIWLIVGGLQIFWAKSWSPNKDLNRKAHKFFGYCVALPALALHLADGAYMALMNPVNQDWTIQMLYFGMVVNAVQQVYAAMQHAKPETKMFHKYRMVKLYILTIFGSGAIRFAAWILWLSGKFLPFGIRVLIDRGTCQSNSKIFGNERGFQADAELCYAPVFMNLASTQVIQTWLQYILACMLARTKELDDIEKRALYVKIKHLLFILGVLWTSTILLDLYDVVPHENERTMWRAVIIIYVLFIEMEVGHYHIARVTADKSQEARRSSVRESIVAVYGELDSIAED</sequence>
<name>A0A7S3KX97_9STRA</name>
<dbReference type="EMBL" id="HBIM01000298">
    <property type="protein sequence ID" value="CAE0401961.1"/>
    <property type="molecule type" value="Transcribed_RNA"/>
</dbReference>
<keyword evidence="1" id="KW-0812">Transmembrane</keyword>
<feature type="transmembrane region" description="Helical" evidence="1">
    <location>
        <begin position="413"/>
        <end position="430"/>
    </location>
</feature>
<keyword evidence="1" id="KW-1133">Transmembrane helix</keyword>
<feature type="transmembrane region" description="Helical" evidence="1">
    <location>
        <begin position="370"/>
        <end position="392"/>
    </location>
</feature>
<feature type="transmembrane region" description="Helical" evidence="1">
    <location>
        <begin position="200"/>
        <end position="218"/>
    </location>
</feature>
<organism evidence="2">
    <name type="scientific">Amphora coffeiformis</name>
    <dbReference type="NCBI Taxonomy" id="265554"/>
    <lineage>
        <taxon>Eukaryota</taxon>
        <taxon>Sar</taxon>
        <taxon>Stramenopiles</taxon>
        <taxon>Ochrophyta</taxon>
        <taxon>Bacillariophyta</taxon>
        <taxon>Bacillariophyceae</taxon>
        <taxon>Bacillariophycidae</taxon>
        <taxon>Thalassiophysales</taxon>
        <taxon>Catenulaceae</taxon>
        <taxon>Amphora</taxon>
    </lineage>
</organism>
<feature type="transmembrane region" description="Helical" evidence="1">
    <location>
        <begin position="269"/>
        <end position="287"/>
    </location>
</feature>
<dbReference type="AlphaFoldDB" id="A0A7S3KX97"/>
<gene>
    <name evidence="2" type="ORF">ACOF00016_LOCUS264</name>
</gene>
<reference evidence="2" key="1">
    <citation type="submission" date="2021-01" db="EMBL/GenBank/DDBJ databases">
        <authorList>
            <person name="Corre E."/>
            <person name="Pelletier E."/>
            <person name="Niang G."/>
            <person name="Scheremetjew M."/>
            <person name="Finn R."/>
            <person name="Kale V."/>
            <person name="Holt S."/>
            <person name="Cochrane G."/>
            <person name="Meng A."/>
            <person name="Brown T."/>
            <person name="Cohen L."/>
        </authorList>
    </citation>
    <scope>NUCLEOTIDE SEQUENCE</scope>
    <source>
        <strain evidence="2">CCMP127</strain>
    </source>
</reference>
<keyword evidence="1" id="KW-0472">Membrane</keyword>
<feature type="transmembrane region" description="Helical" evidence="1">
    <location>
        <begin position="442"/>
        <end position="462"/>
    </location>
</feature>
<protein>
    <submittedName>
        <fullName evidence="2">Uncharacterized protein</fullName>
    </submittedName>
</protein>
<feature type="transmembrane region" description="Helical" evidence="1">
    <location>
        <begin position="130"/>
        <end position="149"/>
    </location>
</feature>
<evidence type="ECO:0000313" key="2">
    <source>
        <dbReference type="EMBL" id="CAE0401961.1"/>
    </source>
</evidence>
<evidence type="ECO:0000256" key="1">
    <source>
        <dbReference type="SAM" id="Phobius"/>
    </source>
</evidence>
<accession>A0A7S3KX97</accession>
<feature type="transmembrane region" description="Helical" evidence="1">
    <location>
        <begin position="239"/>
        <end position="263"/>
    </location>
</feature>